<proteinExistence type="predicted"/>
<feature type="compositionally biased region" description="Pro residues" evidence="1">
    <location>
        <begin position="60"/>
        <end position="79"/>
    </location>
</feature>
<dbReference type="EnsemblPlants" id="OPUNC07G23430.1">
    <property type="protein sequence ID" value="OPUNC07G23430.1"/>
    <property type="gene ID" value="OPUNC07G23430"/>
</dbReference>
<dbReference type="Proteomes" id="UP000026962">
    <property type="component" value="Chromosome 7"/>
</dbReference>
<sequence length="159" mass="18268">MARRREGVAVADVPALRPLLRTQLVERQGGRVRALGSPPRRPPRLLLLLPRHGLRHPRPGSAPPRRPRLPPLPPEQPSDPRPRRHRRCRHLPLHVHLRAQDDTDTIPYEPGAAANRAELRRRIRRFRQEGRVVVGEADRRRQAENVRAVVITMAQDESN</sequence>
<reference evidence="2" key="1">
    <citation type="submission" date="2015-04" db="UniProtKB">
        <authorList>
            <consortium name="EnsemblPlants"/>
        </authorList>
    </citation>
    <scope>IDENTIFICATION</scope>
</reference>
<evidence type="ECO:0000256" key="1">
    <source>
        <dbReference type="SAM" id="MobiDB-lite"/>
    </source>
</evidence>
<organism evidence="2">
    <name type="scientific">Oryza punctata</name>
    <name type="common">Red rice</name>
    <dbReference type="NCBI Taxonomy" id="4537"/>
    <lineage>
        <taxon>Eukaryota</taxon>
        <taxon>Viridiplantae</taxon>
        <taxon>Streptophyta</taxon>
        <taxon>Embryophyta</taxon>
        <taxon>Tracheophyta</taxon>
        <taxon>Spermatophyta</taxon>
        <taxon>Magnoliopsida</taxon>
        <taxon>Liliopsida</taxon>
        <taxon>Poales</taxon>
        <taxon>Poaceae</taxon>
        <taxon>BOP clade</taxon>
        <taxon>Oryzoideae</taxon>
        <taxon>Oryzeae</taxon>
        <taxon>Oryzinae</taxon>
        <taxon>Oryza</taxon>
    </lineage>
</organism>
<reference evidence="2" key="2">
    <citation type="submission" date="2018-05" db="EMBL/GenBank/DDBJ databases">
        <title>OpunRS2 (Oryza punctata Reference Sequence Version 2).</title>
        <authorList>
            <person name="Zhang J."/>
            <person name="Kudrna D."/>
            <person name="Lee S."/>
            <person name="Talag J."/>
            <person name="Welchert J."/>
            <person name="Wing R.A."/>
        </authorList>
    </citation>
    <scope>NUCLEOTIDE SEQUENCE [LARGE SCALE GENOMIC DNA]</scope>
</reference>
<keyword evidence="3" id="KW-1185">Reference proteome</keyword>
<protein>
    <submittedName>
        <fullName evidence="2">Uncharacterized protein</fullName>
    </submittedName>
</protein>
<name>A0A0E0LPA2_ORYPU</name>
<accession>A0A0E0LPA2</accession>
<evidence type="ECO:0000313" key="3">
    <source>
        <dbReference type="Proteomes" id="UP000026962"/>
    </source>
</evidence>
<dbReference type="AlphaFoldDB" id="A0A0E0LPA2"/>
<feature type="region of interest" description="Disordered" evidence="1">
    <location>
        <begin position="30"/>
        <end position="87"/>
    </location>
</feature>
<dbReference type="HOGENOM" id="CLU_1663587_0_0_1"/>
<dbReference type="Gramene" id="OPUNC07G23430.1">
    <property type="protein sequence ID" value="OPUNC07G23430.1"/>
    <property type="gene ID" value="OPUNC07G23430"/>
</dbReference>
<evidence type="ECO:0000313" key="2">
    <source>
        <dbReference type="EnsemblPlants" id="OPUNC07G23430.1"/>
    </source>
</evidence>